<organism evidence="25 26">
    <name type="scientific">Blattamonas nauphoetae</name>
    <dbReference type="NCBI Taxonomy" id="2049346"/>
    <lineage>
        <taxon>Eukaryota</taxon>
        <taxon>Metamonada</taxon>
        <taxon>Preaxostyla</taxon>
        <taxon>Oxymonadida</taxon>
        <taxon>Blattamonas</taxon>
    </lineage>
</organism>
<evidence type="ECO:0000256" key="8">
    <source>
        <dbReference type="ARBA" id="ARBA00023242"/>
    </source>
</evidence>
<evidence type="ECO:0000256" key="17">
    <source>
        <dbReference type="ARBA" id="ARBA00030682"/>
    </source>
</evidence>
<dbReference type="PANTHER" id="PTHR43758">
    <property type="entry name" value="7,8-DIHYDRO-8-OXOGUANINE TRIPHOSPHATASE"/>
    <property type="match status" value="1"/>
</dbReference>
<feature type="domain" description="Nudix hydrolase" evidence="24">
    <location>
        <begin position="12"/>
        <end position="144"/>
    </location>
</feature>
<evidence type="ECO:0000259" key="24">
    <source>
        <dbReference type="PROSITE" id="PS51462"/>
    </source>
</evidence>
<evidence type="ECO:0000256" key="21">
    <source>
        <dbReference type="ARBA" id="ARBA00048894"/>
    </source>
</evidence>
<keyword evidence="5" id="KW-0479">Metal-binding</keyword>
<name>A0ABQ9XF22_9EUKA</name>
<protein>
    <recommendedName>
        <fullName evidence="14">Oxidized purine nucleoside triphosphate hydrolase</fullName>
        <ecNumber evidence="13">3.6.1.56</ecNumber>
    </recommendedName>
    <alternativeName>
        <fullName evidence="18">2-hydroxy-dATP diphosphatase</fullName>
    </alternativeName>
    <alternativeName>
        <fullName evidence="17">7,8-dihydro-8-oxoguanine triphosphatase</fullName>
    </alternativeName>
    <alternativeName>
        <fullName evidence="16">8-oxo-dGTPase</fullName>
    </alternativeName>
    <alternativeName>
        <fullName evidence="19">Methylated purine nucleoside triphosphate hydrolase</fullName>
    </alternativeName>
    <alternativeName>
        <fullName evidence="15">Nucleoside diphosphate-linked moiety X motif 1</fullName>
    </alternativeName>
</protein>
<comment type="catalytic activity">
    <reaction evidence="21">
        <text>O(6)-methyl-dGTP + H2O = O(6)-methyl-dGMP + diphosphate + H(+)</text>
        <dbReference type="Rhea" id="RHEA:67600"/>
        <dbReference type="ChEBI" id="CHEBI:15377"/>
        <dbReference type="ChEBI" id="CHEBI:15378"/>
        <dbReference type="ChEBI" id="CHEBI:33019"/>
        <dbReference type="ChEBI" id="CHEBI:169974"/>
        <dbReference type="ChEBI" id="CHEBI:169975"/>
    </reaction>
    <physiologicalReaction direction="left-to-right" evidence="21">
        <dbReference type="Rhea" id="RHEA:67601"/>
    </physiologicalReaction>
</comment>
<evidence type="ECO:0000256" key="4">
    <source>
        <dbReference type="ARBA" id="ARBA00011245"/>
    </source>
</evidence>
<proteinExistence type="inferred from homology"/>
<evidence type="ECO:0000256" key="20">
    <source>
        <dbReference type="ARBA" id="ARBA00048002"/>
    </source>
</evidence>
<dbReference type="InterPro" id="IPR003563">
    <property type="entry name" value="8ODP"/>
</dbReference>
<dbReference type="EMBL" id="JARBJD010000125">
    <property type="protein sequence ID" value="KAK2951058.1"/>
    <property type="molecule type" value="Genomic_DNA"/>
</dbReference>
<evidence type="ECO:0000256" key="16">
    <source>
        <dbReference type="ARBA" id="ARBA00030634"/>
    </source>
</evidence>
<keyword evidence="8" id="KW-0539">Nucleus</keyword>
<dbReference type="SUPFAM" id="SSF55811">
    <property type="entry name" value="Nudix"/>
    <property type="match status" value="1"/>
</dbReference>
<evidence type="ECO:0000256" key="7">
    <source>
        <dbReference type="ARBA" id="ARBA00022842"/>
    </source>
</evidence>
<keyword evidence="7" id="KW-0460">Magnesium</keyword>
<evidence type="ECO:0000256" key="1">
    <source>
        <dbReference type="ARBA" id="ARBA00001946"/>
    </source>
</evidence>
<evidence type="ECO:0000256" key="18">
    <source>
        <dbReference type="ARBA" id="ARBA00031927"/>
    </source>
</evidence>
<evidence type="ECO:0000256" key="13">
    <source>
        <dbReference type="ARBA" id="ARBA00026103"/>
    </source>
</evidence>
<evidence type="ECO:0000256" key="9">
    <source>
        <dbReference type="ARBA" id="ARBA00024448"/>
    </source>
</evidence>
<dbReference type="EC" id="3.6.1.56" evidence="13"/>
<dbReference type="Gene3D" id="3.90.79.10">
    <property type="entry name" value="Nucleoside Triphosphate Pyrophosphohydrolase"/>
    <property type="match status" value="1"/>
</dbReference>
<dbReference type="Proteomes" id="UP001281761">
    <property type="component" value="Unassembled WGS sequence"/>
</dbReference>
<comment type="catalytic activity">
    <reaction evidence="10">
        <text>2-oxo-dATP + H2O = 2-oxo-dAMP + diphosphate + H(+)</text>
        <dbReference type="Rhea" id="RHEA:31583"/>
        <dbReference type="ChEBI" id="CHEBI:15377"/>
        <dbReference type="ChEBI" id="CHEBI:15378"/>
        <dbReference type="ChEBI" id="CHEBI:33019"/>
        <dbReference type="ChEBI" id="CHEBI:63212"/>
        <dbReference type="ChEBI" id="CHEBI:77897"/>
        <dbReference type="EC" id="3.6.1.56"/>
    </reaction>
    <physiologicalReaction direction="left-to-right" evidence="10">
        <dbReference type="Rhea" id="RHEA:31584"/>
    </physiologicalReaction>
</comment>
<dbReference type="PANTHER" id="PTHR43758:SF2">
    <property type="entry name" value="OXIDIZED PURINE NUCLEOSIDE TRIPHOSPHATE HYDROLASE"/>
    <property type="match status" value="1"/>
</dbReference>
<comment type="catalytic activity">
    <reaction evidence="11">
        <text>8-oxo-dGTP + H2O = 8-oxo-dGMP + diphosphate + H(+)</text>
        <dbReference type="Rhea" id="RHEA:31575"/>
        <dbReference type="ChEBI" id="CHEBI:15377"/>
        <dbReference type="ChEBI" id="CHEBI:15378"/>
        <dbReference type="ChEBI" id="CHEBI:33019"/>
        <dbReference type="ChEBI" id="CHEBI:63224"/>
        <dbReference type="ChEBI" id="CHEBI:77896"/>
    </reaction>
    <physiologicalReaction direction="left-to-right" evidence="11">
        <dbReference type="Rhea" id="RHEA:31576"/>
    </physiologicalReaction>
</comment>
<comment type="subunit">
    <text evidence="4">Monomer.</text>
</comment>
<accession>A0ABQ9XF22</accession>
<comment type="function">
    <text evidence="23">Oxidized purine nucleoside triphosphate hydrolase which is a prominent sanitizer of the oxidized nucleotide pool. Catalyzes the hydrolysis of 2-oxo-dATP (2-hydroxy-dATP) into 2-oxo-dAMP. Also has a significant hydrolase activity toward 2-oxo-ATP, 8-oxo-dGTP and 8-oxo-dATP. Through the hydrolysis of oxidized purine nucleoside triphosphates, prevents their incorporation into DNA and the subsequent transversions A:T to C:G and G:C to T:A. Also catalyzes the hydrolysis of methylated purine nucleoside triphosphate preventing their integration into DNA. Through this antimutagenic activity protects cells from oxidative stress.</text>
</comment>
<dbReference type="InterPro" id="IPR015797">
    <property type="entry name" value="NUDIX_hydrolase-like_dom_sf"/>
</dbReference>
<dbReference type="PRINTS" id="PR01403">
    <property type="entry name" value="8OXTPHPHTASE"/>
</dbReference>
<dbReference type="PROSITE" id="PS00893">
    <property type="entry name" value="NUDIX_BOX"/>
    <property type="match status" value="1"/>
</dbReference>
<keyword evidence="26" id="KW-1185">Reference proteome</keyword>
<gene>
    <name evidence="25" type="ORF">BLNAU_14019</name>
</gene>
<sequence length="209" mass="23307">MYPDQPNLGVDKPVLSTIVFIISQDGKSVLLGKKKRGFATGIINGFGGKKHPDETMAACAIRELEEESGITMAESDLTYCGMIRAVFQRPTTNWTMEIALFRGIFQGQDPIESEEMAPSWYRIDSLPFQDMWDDDPSWLPGVLHGGFVMGDFLYVDKVNRVIESVIEHHNPSACSRCIAQESGHCPLIPREFPTSLRSWIGNGGFFSQS</sequence>
<comment type="similarity">
    <text evidence="3">Belongs to the Nudix hydrolase family.</text>
</comment>
<evidence type="ECO:0000256" key="15">
    <source>
        <dbReference type="ARBA" id="ARBA00029673"/>
    </source>
</evidence>
<evidence type="ECO:0000256" key="11">
    <source>
        <dbReference type="ARBA" id="ARBA00024486"/>
    </source>
</evidence>
<evidence type="ECO:0000256" key="23">
    <source>
        <dbReference type="ARBA" id="ARBA00053094"/>
    </source>
</evidence>
<evidence type="ECO:0000313" key="26">
    <source>
        <dbReference type="Proteomes" id="UP001281761"/>
    </source>
</evidence>
<comment type="catalytic activity">
    <reaction evidence="9">
        <text>8-oxo-dATP + H2O = 8-oxo-dAMP + diphosphate + H(+)</text>
        <dbReference type="Rhea" id="RHEA:65396"/>
        <dbReference type="ChEBI" id="CHEBI:15377"/>
        <dbReference type="ChEBI" id="CHEBI:15378"/>
        <dbReference type="ChEBI" id="CHEBI:33019"/>
        <dbReference type="ChEBI" id="CHEBI:71361"/>
        <dbReference type="ChEBI" id="CHEBI:172871"/>
    </reaction>
    <physiologicalReaction direction="left-to-right" evidence="9">
        <dbReference type="Rhea" id="RHEA:65397"/>
    </physiologicalReaction>
</comment>
<evidence type="ECO:0000256" key="6">
    <source>
        <dbReference type="ARBA" id="ARBA00022801"/>
    </source>
</evidence>
<reference evidence="25 26" key="1">
    <citation type="journal article" date="2022" name="bioRxiv">
        <title>Genomics of Preaxostyla Flagellates Illuminates Evolutionary Transitions and the Path Towards Mitochondrial Loss.</title>
        <authorList>
            <person name="Novak L.V.F."/>
            <person name="Treitli S.C."/>
            <person name="Pyrih J."/>
            <person name="Halakuc P."/>
            <person name="Pipaliya S.V."/>
            <person name="Vacek V."/>
            <person name="Brzon O."/>
            <person name="Soukal P."/>
            <person name="Eme L."/>
            <person name="Dacks J.B."/>
            <person name="Karnkowska A."/>
            <person name="Elias M."/>
            <person name="Hampl V."/>
        </authorList>
    </citation>
    <scope>NUCLEOTIDE SEQUENCE [LARGE SCALE GENOMIC DNA]</scope>
    <source>
        <strain evidence="25">NAU3</strain>
        <tissue evidence="25">Gut</tissue>
    </source>
</reference>
<dbReference type="GO" id="GO:0016787">
    <property type="term" value="F:hydrolase activity"/>
    <property type="evidence" value="ECO:0007669"/>
    <property type="project" value="UniProtKB-KW"/>
</dbReference>
<evidence type="ECO:0000256" key="3">
    <source>
        <dbReference type="ARBA" id="ARBA00005582"/>
    </source>
</evidence>
<comment type="caution">
    <text evidence="25">The sequence shown here is derived from an EMBL/GenBank/DDBJ whole genome shotgun (WGS) entry which is preliminary data.</text>
</comment>
<dbReference type="CDD" id="cd03427">
    <property type="entry name" value="NUDIX_MTH1_Nudt1"/>
    <property type="match status" value="1"/>
</dbReference>
<evidence type="ECO:0000256" key="10">
    <source>
        <dbReference type="ARBA" id="ARBA00024459"/>
    </source>
</evidence>
<evidence type="ECO:0000256" key="5">
    <source>
        <dbReference type="ARBA" id="ARBA00022723"/>
    </source>
</evidence>
<evidence type="ECO:0000256" key="14">
    <source>
        <dbReference type="ARBA" id="ARBA00026218"/>
    </source>
</evidence>
<evidence type="ECO:0000256" key="2">
    <source>
        <dbReference type="ARBA" id="ARBA00004123"/>
    </source>
</evidence>
<dbReference type="InterPro" id="IPR020084">
    <property type="entry name" value="NUDIX_hydrolase_CS"/>
</dbReference>
<dbReference type="InterPro" id="IPR000086">
    <property type="entry name" value="NUDIX_hydrolase_dom"/>
</dbReference>
<evidence type="ECO:0000256" key="19">
    <source>
        <dbReference type="ARBA" id="ARBA00032071"/>
    </source>
</evidence>
<dbReference type="PROSITE" id="PS51462">
    <property type="entry name" value="NUDIX"/>
    <property type="match status" value="1"/>
</dbReference>
<comment type="subcellular location">
    <subcellularLocation>
        <location evidence="2">Nucleus</location>
    </subcellularLocation>
</comment>
<comment type="catalytic activity">
    <reaction evidence="12">
        <text>2-oxo-ATP + H2O = 2-oxo-AMP + diphosphate + H(+)</text>
        <dbReference type="Rhea" id="RHEA:67392"/>
        <dbReference type="ChEBI" id="CHEBI:15377"/>
        <dbReference type="ChEBI" id="CHEBI:15378"/>
        <dbReference type="ChEBI" id="CHEBI:33019"/>
        <dbReference type="ChEBI" id="CHEBI:71395"/>
        <dbReference type="ChEBI" id="CHEBI:172878"/>
    </reaction>
    <physiologicalReaction direction="left-to-right" evidence="12">
        <dbReference type="Rhea" id="RHEA:67393"/>
    </physiologicalReaction>
</comment>
<evidence type="ECO:0000256" key="12">
    <source>
        <dbReference type="ARBA" id="ARBA00024596"/>
    </source>
</evidence>
<comment type="catalytic activity">
    <reaction evidence="22">
        <text>N(6)-methyl-dATP + H2O = N(6)-methyl-dAMP + diphosphate + H(+)</text>
        <dbReference type="Rhea" id="RHEA:67604"/>
        <dbReference type="ChEBI" id="CHEBI:15377"/>
        <dbReference type="ChEBI" id="CHEBI:15378"/>
        <dbReference type="ChEBI" id="CHEBI:33019"/>
        <dbReference type="ChEBI" id="CHEBI:169976"/>
        <dbReference type="ChEBI" id="CHEBI:172872"/>
    </reaction>
    <physiologicalReaction direction="left-to-right" evidence="22">
        <dbReference type="Rhea" id="RHEA:67605"/>
    </physiologicalReaction>
</comment>
<keyword evidence="6 25" id="KW-0378">Hydrolase</keyword>
<dbReference type="Pfam" id="PF00293">
    <property type="entry name" value="NUDIX"/>
    <property type="match status" value="1"/>
</dbReference>
<evidence type="ECO:0000256" key="22">
    <source>
        <dbReference type="ARBA" id="ARBA00049032"/>
    </source>
</evidence>
<comment type="catalytic activity">
    <reaction evidence="20">
        <text>N(6)-methyl-ATP + H2O = N(6)-methyl-AMP + diphosphate + H(+)</text>
        <dbReference type="Rhea" id="RHEA:67608"/>
        <dbReference type="ChEBI" id="CHEBI:15377"/>
        <dbReference type="ChEBI" id="CHEBI:15378"/>
        <dbReference type="ChEBI" id="CHEBI:33019"/>
        <dbReference type="ChEBI" id="CHEBI:144842"/>
        <dbReference type="ChEBI" id="CHEBI:172873"/>
    </reaction>
    <physiologicalReaction direction="left-to-right" evidence="20">
        <dbReference type="Rhea" id="RHEA:67609"/>
    </physiologicalReaction>
</comment>
<evidence type="ECO:0000313" key="25">
    <source>
        <dbReference type="EMBL" id="KAK2951058.1"/>
    </source>
</evidence>
<comment type="cofactor">
    <cofactor evidence="1">
        <name>Mg(2+)</name>
        <dbReference type="ChEBI" id="CHEBI:18420"/>
    </cofactor>
</comment>